<keyword evidence="4" id="KW-1185">Reference proteome</keyword>
<accession>A0A7X9RYQ2</accession>
<feature type="chain" id="PRO_5030981550" evidence="1">
    <location>
        <begin position="20"/>
        <end position="366"/>
    </location>
</feature>
<name>A0A7X9RYQ2_9BACT</name>
<evidence type="ECO:0000259" key="2">
    <source>
        <dbReference type="Pfam" id="PF14771"/>
    </source>
</evidence>
<dbReference type="InterPro" id="IPR028011">
    <property type="entry name" value="DUF4476"/>
</dbReference>
<protein>
    <submittedName>
        <fullName evidence="3">DUF4476 domain-containing protein</fullName>
    </submittedName>
</protein>
<feature type="domain" description="DUF4476" evidence="2">
    <location>
        <begin position="272"/>
        <end position="363"/>
    </location>
</feature>
<comment type="caution">
    <text evidence="3">The sequence shown here is derived from an EMBL/GenBank/DDBJ whole genome shotgun (WGS) entry which is preliminary data.</text>
</comment>
<dbReference type="RefSeq" id="WP_169659458.1">
    <property type="nucleotide sequence ID" value="NZ_JABANE010000091.1"/>
</dbReference>
<dbReference type="Pfam" id="PF14771">
    <property type="entry name" value="DUF4476"/>
    <property type="match status" value="1"/>
</dbReference>
<feature type="signal peptide" evidence="1">
    <location>
        <begin position="1"/>
        <end position="19"/>
    </location>
</feature>
<dbReference type="AlphaFoldDB" id="A0A7X9RYQ2"/>
<reference evidence="3 4" key="1">
    <citation type="submission" date="2020-04" db="EMBL/GenBank/DDBJ databases">
        <title>Flammeovirga sp. SR4, a novel species isolated from seawater.</title>
        <authorList>
            <person name="Wang X."/>
        </authorList>
    </citation>
    <scope>NUCLEOTIDE SEQUENCE [LARGE SCALE GENOMIC DNA]</scope>
    <source>
        <strain evidence="3 4">ATCC 23126</strain>
    </source>
</reference>
<organism evidence="3 4">
    <name type="scientific">Flammeovirga aprica JL-4</name>
    <dbReference type="NCBI Taxonomy" id="694437"/>
    <lineage>
        <taxon>Bacteria</taxon>
        <taxon>Pseudomonadati</taxon>
        <taxon>Bacteroidota</taxon>
        <taxon>Cytophagia</taxon>
        <taxon>Cytophagales</taxon>
        <taxon>Flammeovirgaceae</taxon>
        <taxon>Flammeovirga</taxon>
    </lineage>
</organism>
<gene>
    <name evidence="3" type="ORF">HHU12_24950</name>
</gene>
<dbReference type="Proteomes" id="UP000576082">
    <property type="component" value="Unassembled WGS sequence"/>
</dbReference>
<evidence type="ECO:0000313" key="3">
    <source>
        <dbReference type="EMBL" id="NME71237.1"/>
    </source>
</evidence>
<evidence type="ECO:0000256" key="1">
    <source>
        <dbReference type="SAM" id="SignalP"/>
    </source>
</evidence>
<dbReference type="EMBL" id="JABANE010000091">
    <property type="protein sequence ID" value="NME71237.1"/>
    <property type="molecule type" value="Genomic_DNA"/>
</dbReference>
<evidence type="ECO:0000313" key="4">
    <source>
        <dbReference type="Proteomes" id="UP000576082"/>
    </source>
</evidence>
<sequence>MKKQFSFIFLLLMIGTSYAQTKVYNMPKSITTDHSSFTFEKVKSSTSSYYINYKAKNTGNGYLIIDRNETALSMNEGEVRPTKTQYVLKPGDSKTIYNEFRAKPPVKANADQFFLQMKGIRYAKAPGTAVKTEPLTVAEKVEKTYGNFHVKVMEHNVYSDRVYVQVKCSFQGKVGQLGYLDLSKVNVSGGEPKIVKKGDIIFPNKSYTFSMNITPNGEAVVIDWADAIQVLQLEEVSIENVDIRSTTYVEKKEEVKEEPKEEKKEVAKDCEMSFADFSKLKNDIKAEMNAGGKSVEMANEFLMEKGCISTAQVVDLMGVFNLDGKRLAFAKMAFEYTSDKSKYHMAVGKLSYVKNKEALEEFLGHQ</sequence>
<keyword evidence="1" id="KW-0732">Signal</keyword>
<proteinExistence type="predicted"/>